<dbReference type="SUPFAM" id="SSF47576">
    <property type="entry name" value="Calponin-homology domain, CH-domain"/>
    <property type="match status" value="1"/>
</dbReference>
<keyword evidence="1 6" id="KW-0547">Nucleotide-binding</keyword>
<dbReference type="Gene3D" id="1.20.120.720">
    <property type="entry name" value="Myosin VI head, motor domain, U50 subdomain"/>
    <property type="match status" value="1"/>
</dbReference>
<feature type="region of interest" description="Disordered" evidence="7">
    <location>
        <begin position="1068"/>
        <end position="1134"/>
    </location>
</feature>
<dbReference type="GO" id="GO:0016459">
    <property type="term" value="C:myosin complex"/>
    <property type="evidence" value="ECO:0007669"/>
    <property type="project" value="UniProtKB-KW"/>
</dbReference>
<dbReference type="GO" id="GO:0000146">
    <property type="term" value="F:microfilament motor activity"/>
    <property type="evidence" value="ECO:0007669"/>
    <property type="project" value="TreeGrafter"/>
</dbReference>
<feature type="region of interest" description="Disordered" evidence="7">
    <location>
        <begin position="989"/>
        <end position="1034"/>
    </location>
</feature>
<dbReference type="SMART" id="SM00242">
    <property type="entry name" value="MYSc"/>
    <property type="match status" value="1"/>
</dbReference>
<evidence type="ECO:0000256" key="5">
    <source>
        <dbReference type="ARBA" id="ARBA00023203"/>
    </source>
</evidence>
<keyword evidence="2 6" id="KW-0067">ATP-binding</keyword>
<dbReference type="InterPro" id="IPR036961">
    <property type="entry name" value="Kinesin_motor_dom_sf"/>
</dbReference>
<name>A0A7S4DK23_9EUKA</name>
<dbReference type="GO" id="GO:0005886">
    <property type="term" value="C:plasma membrane"/>
    <property type="evidence" value="ECO:0007669"/>
    <property type="project" value="TreeGrafter"/>
</dbReference>
<organism evidence="9">
    <name type="scientific">Lotharella globosa</name>
    <dbReference type="NCBI Taxonomy" id="91324"/>
    <lineage>
        <taxon>Eukaryota</taxon>
        <taxon>Sar</taxon>
        <taxon>Rhizaria</taxon>
        <taxon>Cercozoa</taxon>
        <taxon>Chlorarachniophyceae</taxon>
        <taxon>Lotharella</taxon>
    </lineage>
</organism>
<dbReference type="GO" id="GO:0005524">
    <property type="term" value="F:ATP binding"/>
    <property type="evidence" value="ECO:0007669"/>
    <property type="project" value="UniProtKB-UniRule"/>
</dbReference>
<gene>
    <name evidence="9" type="ORF">LGLO00237_LOCUS6686</name>
</gene>
<dbReference type="InterPro" id="IPR032675">
    <property type="entry name" value="LRR_dom_sf"/>
</dbReference>
<dbReference type="Pfam" id="PF00063">
    <property type="entry name" value="Myosin_head"/>
    <property type="match status" value="1"/>
</dbReference>
<protein>
    <recommendedName>
        <fullName evidence="8">Myosin motor domain-containing protein</fullName>
    </recommendedName>
</protein>
<evidence type="ECO:0000256" key="6">
    <source>
        <dbReference type="PROSITE-ProRule" id="PRU00782"/>
    </source>
</evidence>
<feature type="domain" description="Myosin motor" evidence="8">
    <location>
        <begin position="15"/>
        <end position="721"/>
    </location>
</feature>
<keyword evidence="3 6" id="KW-0518">Myosin</keyword>
<dbReference type="Gene3D" id="1.20.5.4820">
    <property type="match status" value="1"/>
</dbReference>
<accession>A0A7S4DK23</accession>
<dbReference type="InterPro" id="IPR001609">
    <property type="entry name" value="Myosin_head_motor_dom-like"/>
</dbReference>
<dbReference type="PANTHER" id="PTHR13140:SF745">
    <property type="entry name" value="UNCONVENTIONAL MYOSIN-VI"/>
    <property type="match status" value="1"/>
</dbReference>
<dbReference type="Gene3D" id="1.20.58.530">
    <property type="match status" value="1"/>
</dbReference>
<dbReference type="GO" id="GO:0051015">
    <property type="term" value="F:actin filament binding"/>
    <property type="evidence" value="ECO:0007669"/>
    <property type="project" value="TreeGrafter"/>
</dbReference>
<evidence type="ECO:0000259" key="8">
    <source>
        <dbReference type="PROSITE" id="PS51456"/>
    </source>
</evidence>
<feature type="compositionally biased region" description="Basic and acidic residues" evidence="7">
    <location>
        <begin position="1068"/>
        <end position="1078"/>
    </location>
</feature>
<feature type="binding site" evidence="6">
    <location>
        <begin position="109"/>
        <end position="116"/>
    </location>
    <ligand>
        <name>ATP</name>
        <dbReference type="ChEBI" id="CHEBI:30616"/>
    </ligand>
</feature>
<dbReference type="InterPro" id="IPR027417">
    <property type="entry name" value="P-loop_NTPase"/>
</dbReference>
<dbReference type="FunFam" id="1.10.10.820:FF:000001">
    <property type="entry name" value="Myosin heavy chain"/>
    <property type="match status" value="1"/>
</dbReference>
<evidence type="ECO:0000256" key="7">
    <source>
        <dbReference type="SAM" id="MobiDB-lite"/>
    </source>
</evidence>
<dbReference type="PANTHER" id="PTHR13140">
    <property type="entry name" value="MYOSIN"/>
    <property type="match status" value="1"/>
</dbReference>
<evidence type="ECO:0000256" key="3">
    <source>
        <dbReference type="ARBA" id="ARBA00023123"/>
    </source>
</evidence>
<feature type="compositionally biased region" description="Basic residues" evidence="7">
    <location>
        <begin position="579"/>
        <end position="590"/>
    </location>
</feature>
<dbReference type="PROSITE" id="PS51456">
    <property type="entry name" value="MYOSIN_MOTOR"/>
    <property type="match status" value="1"/>
</dbReference>
<reference evidence="9" key="1">
    <citation type="submission" date="2021-01" db="EMBL/GenBank/DDBJ databases">
        <authorList>
            <person name="Corre E."/>
            <person name="Pelletier E."/>
            <person name="Niang G."/>
            <person name="Scheremetjew M."/>
            <person name="Finn R."/>
            <person name="Kale V."/>
            <person name="Holt S."/>
            <person name="Cochrane G."/>
            <person name="Meng A."/>
            <person name="Brown T."/>
            <person name="Cohen L."/>
        </authorList>
    </citation>
    <scope>NUCLEOTIDE SEQUENCE</scope>
    <source>
        <strain evidence="9">CCCM811</strain>
    </source>
</reference>
<dbReference type="Gene3D" id="1.10.10.820">
    <property type="match status" value="1"/>
</dbReference>
<dbReference type="Gene3D" id="3.40.850.10">
    <property type="entry name" value="Kinesin motor domain"/>
    <property type="match status" value="1"/>
</dbReference>
<evidence type="ECO:0000256" key="4">
    <source>
        <dbReference type="ARBA" id="ARBA00023175"/>
    </source>
</evidence>
<dbReference type="SMART" id="SM00368">
    <property type="entry name" value="LRR_RI"/>
    <property type="match status" value="3"/>
</dbReference>
<keyword evidence="5 6" id="KW-0009">Actin-binding</keyword>
<comment type="similarity">
    <text evidence="6">Belongs to the TRAFAC class myosin-kinesin ATPase superfamily. Myosin family.</text>
</comment>
<feature type="compositionally biased region" description="Basic and acidic residues" evidence="7">
    <location>
        <begin position="989"/>
        <end position="1010"/>
    </location>
</feature>
<feature type="region of interest" description="Actin-binding" evidence="6">
    <location>
        <begin position="601"/>
        <end position="623"/>
    </location>
</feature>
<feature type="compositionally biased region" description="Basic and acidic residues" evidence="7">
    <location>
        <begin position="1112"/>
        <end position="1134"/>
    </location>
</feature>
<dbReference type="SUPFAM" id="SSF52047">
    <property type="entry name" value="RNI-like"/>
    <property type="match status" value="1"/>
</dbReference>
<proteinExistence type="inferred from homology"/>
<evidence type="ECO:0000256" key="1">
    <source>
        <dbReference type="ARBA" id="ARBA00022741"/>
    </source>
</evidence>
<sequence length="1930" mass="217289">MTDSKGFKANPKELDGVADLSQLLYLEMPNVVHNLKCRYDDDNIYTGISSILIAVNPYKTMSCYGKGNMERFASKAKHAKAEPHVYNVAEDAYRTLVKSKDNQSMVVCGESGAGKSESAKHLMRHLAYTTSRASKTGSEESQKELEKKVLRILAANPILEAFGNAKTVLNNNSSRFGKFTKLLFAEDEKKGVHIVGSAIETFLLEKSRVNFQTTGERNYHIFYQIIAGLDDKTKARLGLEGGCRSFYYTSQSGCDTVEGIPDKDRFDEFMSSLTLAGFTDDEIDGILRIVAAILHMSNIKFRLDDKEVCHIEENTKPSLEKAADLLGVTAEAMTKCMCYRTLKIGGQVISKPYNMDTSIVNRDSMCKSMFSKMFDWVVDTINKVMYVGKTEQCMWIGILDVFGFECFAYNSFEQLCINLANERLQQFFNVHVIKSEQEEYEREAIYWQAVNVPDNQACLDMILKKTTGLLALLDSACNTPKATDETFTQILFKEYKKHLSIKQQRTLPGTKGRSKVRINGFIVRHYAKDVCYDAKEFLKKNVDSVHQDTMNLFSDTSVETAFKVMHGASQAASAETKSKPGKRGKGRKKNLSVGGGFAKQLRQLMKALESTRPFFIRCVKPNLAKKPNMWEDHLITAQLEAGGLIQALKIIKDGYPTRVGYKTIYSKYSQVLKEPPADLNERDFVEALIIAYKFNRSQFVLGLTKAFFKSDQQDFVTSLLNPTNALSDEIVDGIKKHLVHKKVVRSMAVIKAVARFRLIEIRKKTRSAVYAIQALARSAAAKHRLKNAQQAKAMEFKNSMAAVHDMPEDLKKIVEVVCTQCSNWISAVSSLEVPKGLNFLTSMATAEALLAALVVLGYPTTSFQNVTPASSGAKDNATDFIAGCKDLGVKKAQLCKVEDLYLLKRPLHALDSILNLCIATKRKTNMLPTVAFELSEANGNLPKGLPFLKEGGVLWNMSQDRKQELFNPGFIAEKRAKLKAEELAVEKAKKRKAKEEAKRKKDEAAAKKEAAAAAAEEAEAQKAKELEEKRKADEAQKAKEAAAAAAVAATTVVAATAATAATTAPDITKPEVKLEEKPQTSGSAPVKAKSGEAEESLGSLRSEVQEAQGQLEKAEKKLEETREKARTARSDTEVEKSQKELQEFIRKSKPFVSMLVTLLRKYSQTGMLEEVGLTWRDFPPMTLFETADKEGVEPNKWSEWIWDFVNDRIHTERLKKDFVIWFQTIKKGDGCLDLSYASITSSVMKELCKALIGNFRPQILSALQSGKRLERRRRAPKVKKGFFSSSKTEKKLEENLVSLKLPCNYVGPEAVPHLTDLITQIITIEELWLCGNPIGDKGVEYLCFGLQQAAQDDTQQQPFLNKIYLQSCAITMRGYEAMSKFLSTYEQPLVVYFNGNFFEGVPMIVCSKGARPYEKQAVTLSSIDGKLQNDLIAIVAKHYERILKNPTTKKFRDILVAHACRKCDSKEQEKAQPWWAANLLANGFQKDEKSKKGDAFKLDAQDKVSWDPIVWSLDFAKTFIDLSTHIESEALMFNLFHDLLIRVGTPYTGTIEKEHIFEELRGNPRVRKALRLNRVDFEKFQEKFETVDTKVKGGLMKVKAFVEYAAAFRHTLMQFQKIFGKYQDEKGEVEKQALYKAVRNDPNVRKFFGLQKYHYKQFNNLFQTISFSKKSIDLDDMVEFQVQEQNKMSSQKRRGSVKDLVANQVPPMQEPPRVVVRVSTQSQGYLTMAAFGDWTVTKLRPMIEQKIVGHGEQKPAEYHLKMEGKVVTDEDDTLWALAFKTLKHFPKLLTFELLVPEFKAGMYRMLVRTNMRQDISVKSDKIVTIEKGDLVQVTRIETDPETKAIRGLVEPPEDLKVDMRVLYTAEDLKKAISAKITSIEPLNLITVESRSVPSEWRKKAIENADRASLTMPSGWISLKSSAGQMCVQKA</sequence>
<feature type="compositionally biased region" description="Basic and acidic residues" evidence="7">
    <location>
        <begin position="1019"/>
        <end position="1034"/>
    </location>
</feature>
<dbReference type="GO" id="GO:0030139">
    <property type="term" value="C:endocytic vesicle"/>
    <property type="evidence" value="ECO:0007669"/>
    <property type="project" value="TreeGrafter"/>
</dbReference>
<feature type="region of interest" description="Disordered" evidence="7">
    <location>
        <begin position="569"/>
        <end position="591"/>
    </location>
</feature>
<dbReference type="CDD" id="cd00124">
    <property type="entry name" value="MYSc"/>
    <property type="match status" value="1"/>
</dbReference>
<evidence type="ECO:0000313" key="9">
    <source>
        <dbReference type="EMBL" id="CAE0654211.1"/>
    </source>
</evidence>
<dbReference type="Gene3D" id="1.10.418.10">
    <property type="entry name" value="Calponin-like domain"/>
    <property type="match status" value="1"/>
</dbReference>
<keyword evidence="4 6" id="KW-0505">Motor protein</keyword>
<dbReference type="GO" id="GO:0007015">
    <property type="term" value="P:actin filament organization"/>
    <property type="evidence" value="ECO:0007669"/>
    <property type="project" value="TreeGrafter"/>
</dbReference>
<dbReference type="PRINTS" id="PR00193">
    <property type="entry name" value="MYOSINHEAVY"/>
</dbReference>
<dbReference type="GO" id="GO:0030048">
    <property type="term" value="P:actin filament-based movement"/>
    <property type="evidence" value="ECO:0007669"/>
    <property type="project" value="TreeGrafter"/>
</dbReference>
<dbReference type="EMBL" id="HBIV01008875">
    <property type="protein sequence ID" value="CAE0654211.1"/>
    <property type="molecule type" value="Transcribed_RNA"/>
</dbReference>
<evidence type="ECO:0000256" key="2">
    <source>
        <dbReference type="ARBA" id="ARBA00022840"/>
    </source>
</evidence>
<dbReference type="SUPFAM" id="SSF52540">
    <property type="entry name" value="P-loop containing nucleoside triphosphate hydrolases"/>
    <property type="match status" value="1"/>
</dbReference>
<dbReference type="InterPro" id="IPR036872">
    <property type="entry name" value="CH_dom_sf"/>
</dbReference>
<dbReference type="Gene3D" id="3.80.10.10">
    <property type="entry name" value="Ribonuclease Inhibitor"/>
    <property type="match status" value="1"/>
</dbReference>